<dbReference type="EMBL" id="PYMP01000033">
    <property type="protein sequence ID" value="PSU46291.1"/>
    <property type="molecule type" value="Genomic_DNA"/>
</dbReference>
<name>A0A2T3JBP9_PHOPO</name>
<evidence type="ECO:0000313" key="2">
    <source>
        <dbReference type="EMBL" id="PSU46291.1"/>
    </source>
</evidence>
<proteinExistence type="predicted"/>
<dbReference type="RefSeq" id="WP_107191585.1">
    <property type="nucleotide sequence ID" value="NZ_PYMN01000036.1"/>
</dbReference>
<dbReference type="Proteomes" id="UP000241618">
    <property type="component" value="Unassembled WGS sequence"/>
</dbReference>
<evidence type="ECO:0000313" key="3">
    <source>
        <dbReference type="Proteomes" id="UP000241405"/>
    </source>
</evidence>
<evidence type="ECO:0000313" key="1">
    <source>
        <dbReference type="EMBL" id="PSU19937.1"/>
    </source>
</evidence>
<protein>
    <recommendedName>
        <fullName evidence="5">Apea-like HEPN domain-containing protein</fullName>
    </recommendedName>
</protein>
<accession>A0A2T3JBP9</accession>
<comment type="caution">
    <text evidence="2">The sequence shown here is derived from an EMBL/GenBank/DDBJ whole genome shotgun (WGS) entry which is preliminary data.</text>
</comment>
<dbReference type="EMBL" id="PYMO01000036">
    <property type="protein sequence ID" value="PSU19937.1"/>
    <property type="molecule type" value="Genomic_DNA"/>
</dbReference>
<dbReference type="Proteomes" id="UP000241405">
    <property type="component" value="Unassembled WGS sequence"/>
</dbReference>
<evidence type="ECO:0008006" key="5">
    <source>
        <dbReference type="Google" id="ProtNLM"/>
    </source>
</evidence>
<evidence type="ECO:0000313" key="4">
    <source>
        <dbReference type="Proteomes" id="UP000241618"/>
    </source>
</evidence>
<sequence length="333" mass="37810">MNFNSLEQLKYLEIEFLAFVPFDIQDSFTNDELAYEVYGVYGKVKIQFERVYDPVPQHFPLGIAKGAKIEVDRYGQLSRSVVRVQVPRTTLVKLDVSQKDWENRSKQSEIEDKALTYSLGLFNKFTEKYAEVTGDFWVTSPRKNDVLSHQIKYEFNIGTGGKSQKMMPIPVNFSGGVGHFVSEDQDEMLRKKLRSDETDAVTSLLLSAKDFDHKEQFGLAIVQCAIAFEFFVYNEAISFKSNTKKKNFIKEHTKKSECGCHIGINAFCNTGLSEHLGINFSDTVEFQNVTNNVTSVRNKIVHGEVVKLSAEKSTQAISSTQSAINYLRKVITE</sequence>
<organism evidence="2 4">
    <name type="scientific">Photobacterium phosphoreum</name>
    <dbReference type="NCBI Taxonomy" id="659"/>
    <lineage>
        <taxon>Bacteria</taxon>
        <taxon>Pseudomonadati</taxon>
        <taxon>Pseudomonadota</taxon>
        <taxon>Gammaproteobacteria</taxon>
        <taxon>Vibrionales</taxon>
        <taxon>Vibrionaceae</taxon>
        <taxon>Photobacterium</taxon>
    </lineage>
</organism>
<reference evidence="3 4" key="1">
    <citation type="submission" date="2018-03" db="EMBL/GenBank/DDBJ databases">
        <title>Whole genome sequencing of Histamine producing bacteria.</title>
        <authorList>
            <person name="Butler K."/>
        </authorList>
    </citation>
    <scope>NUCLEOTIDE SEQUENCE [LARGE SCALE GENOMIC DNA]</scope>
    <source>
        <strain evidence="2 4">FS-6.1</strain>
        <strain evidence="1 3">FS-6.2</strain>
    </source>
</reference>
<keyword evidence="3" id="KW-1185">Reference proteome</keyword>
<gene>
    <name evidence="2" type="ORF">C9J18_20710</name>
    <name evidence="1" type="ORF">CTM96_20520</name>
</gene>
<dbReference type="AlphaFoldDB" id="A0A2T3JBP9"/>